<proteinExistence type="predicted"/>
<feature type="non-terminal residue" evidence="1">
    <location>
        <position position="1"/>
    </location>
</feature>
<evidence type="ECO:0000313" key="2">
    <source>
        <dbReference type="Proteomes" id="UP000499080"/>
    </source>
</evidence>
<dbReference type="Proteomes" id="UP000499080">
    <property type="component" value="Unassembled WGS sequence"/>
</dbReference>
<keyword evidence="2" id="KW-1185">Reference proteome</keyword>
<accession>A0A4Y2CAJ8</accession>
<dbReference type="EMBL" id="BGPR01000161">
    <property type="protein sequence ID" value="GBM00818.1"/>
    <property type="molecule type" value="Genomic_DNA"/>
</dbReference>
<organism evidence="1 2">
    <name type="scientific">Araneus ventricosus</name>
    <name type="common">Orbweaver spider</name>
    <name type="synonym">Epeira ventricosa</name>
    <dbReference type="NCBI Taxonomy" id="182803"/>
    <lineage>
        <taxon>Eukaryota</taxon>
        <taxon>Metazoa</taxon>
        <taxon>Ecdysozoa</taxon>
        <taxon>Arthropoda</taxon>
        <taxon>Chelicerata</taxon>
        <taxon>Arachnida</taxon>
        <taxon>Araneae</taxon>
        <taxon>Araneomorphae</taxon>
        <taxon>Entelegynae</taxon>
        <taxon>Araneoidea</taxon>
        <taxon>Araneidae</taxon>
        <taxon>Araneus</taxon>
    </lineage>
</organism>
<protein>
    <submittedName>
        <fullName evidence="1">Uncharacterized protein</fullName>
    </submittedName>
</protein>
<sequence>SHLDVPLGGVSHRWLALGYPIGGYHI</sequence>
<name>A0A4Y2CAJ8_ARAVE</name>
<evidence type="ECO:0000313" key="1">
    <source>
        <dbReference type="EMBL" id="GBM00818.1"/>
    </source>
</evidence>
<comment type="caution">
    <text evidence="1">The sequence shown here is derived from an EMBL/GenBank/DDBJ whole genome shotgun (WGS) entry which is preliminary data.</text>
</comment>
<gene>
    <name evidence="1" type="ORF">AVEN_257342_1</name>
</gene>
<feature type="non-terminal residue" evidence="1">
    <location>
        <position position="26"/>
    </location>
</feature>
<reference evidence="1 2" key="1">
    <citation type="journal article" date="2019" name="Sci. Rep.">
        <title>Orb-weaving spider Araneus ventricosus genome elucidates the spidroin gene catalogue.</title>
        <authorList>
            <person name="Kono N."/>
            <person name="Nakamura H."/>
            <person name="Ohtoshi R."/>
            <person name="Moran D.A.P."/>
            <person name="Shinohara A."/>
            <person name="Yoshida Y."/>
            <person name="Fujiwara M."/>
            <person name="Mori M."/>
            <person name="Tomita M."/>
            <person name="Arakawa K."/>
        </authorList>
    </citation>
    <scope>NUCLEOTIDE SEQUENCE [LARGE SCALE GENOMIC DNA]</scope>
</reference>
<dbReference type="AlphaFoldDB" id="A0A4Y2CAJ8"/>